<dbReference type="Proteomes" id="UP000054248">
    <property type="component" value="Unassembled WGS sequence"/>
</dbReference>
<evidence type="ECO:0000313" key="2">
    <source>
        <dbReference type="EMBL" id="KIO29279.1"/>
    </source>
</evidence>
<evidence type="ECO:0000256" key="1">
    <source>
        <dbReference type="SAM" id="MobiDB-lite"/>
    </source>
</evidence>
<dbReference type="EMBL" id="KN822985">
    <property type="protein sequence ID" value="KIO29279.1"/>
    <property type="molecule type" value="Genomic_DNA"/>
</dbReference>
<keyword evidence="3" id="KW-1185">Reference proteome</keyword>
<dbReference type="HOGENOM" id="CLU_1620282_0_0_1"/>
<feature type="region of interest" description="Disordered" evidence="1">
    <location>
        <begin position="1"/>
        <end position="79"/>
    </location>
</feature>
<dbReference type="AlphaFoldDB" id="A0A0C3QPJ8"/>
<reference evidence="3" key="2">
    <citation type="submission" date="2015-01" db="EMBL/GenBank/DDBJ databases">
        <title>Evolutionary Origins and Diversification of the Mycorrhizal Mutualists.</title>
        <authorList>
            <consortium name="DOE Joint Genome Institute"/>
            <consortium name="Mycorrhizal Genomics Consortium"/>
            <person name="Kohler A."/>
            <person name="Kuo A."/>
            <person name="Nagy L.G."/>
            <person name="Floudas D."/>
            <person name="Copeland A."/>
            <person name="Barry K.W."/>
            <person name="Cichocki N."/>
            <person name="Veneault-Fourrey C."/>
            <person name="LaButti K."/>
            <person name="Lindquist E.A."/>
            <person name="Lipzen A."/>
            <person name="Lundell T."/>
            <person name="Morin E."/>
            <person name="Murat C."/>
            <person name="Riley R."/>
            <person name="Ohm R."/>
            <person name="Sun H."/>
            <person name="Tunlid A."/>
            <person name="Henrissat B."/>
            <person name="Grigoriev I.V."/>
            <person name="Hibbett D.S."/>
            <person name="Martin F."/>
        </authorList>
    </citation>
    <scope>NUCLEOTIDE SEQUENCE [LARGE SCALE GENOMIC DNA]</scope>
    <source>
        <strain evidence="3">MUT 4182</strain>
    </source>
</reference>
<proteinExistence type="predicted"/>
<sequence>MAPNRPSVANVSSRFNSINPPSSASVVPDQTSALRSQPAVQRTKDTFDQVQQPVPPAGSPDPPYSTRPTLGLTNNTRADPVSYVRRRDVESAIQGVQGMRTSACGLLGVWPLEKLVRLFGGRRNEGAPQPEPKQVEKNAEAALDALQAVDMMDDMVPPPYPPPK</sequence>
<feature type="compositionally biased region" description="Polar residues" evidence="1">
    <location>
        <begin position="7"/>
        <end position="40"/>
    </location>
</feature>
<gene>
    <name evidence="2" type="ORF">M407DRAFT_21670</name>
</gene>
<evidence type="ECO:0000313" key="3">
    <source>
        <dbReference type="Proteomes" id="UP000054248"/>
    </source>
</evidence>
<reference evidence="2 3" key="1">
    <citation type="submission" date="2014-04" db="EMBL/GenBank/DDBJ databases">
        <authorList>
            <consortium name="DOE Joint Genome Institute"/>
            <person name="Kuo A."/>
            <person name="Girlanda M."/>
            <person name="Perotto S."/>
            <person name="Kohler A."/>
            <person name="Nagy L.G."/>
            <person name="Floudas D."/>
            <person name="Copeland A."/>
            <person name="Barry K.W."/>
            <person name="Cichocki N."/>
            <person name="Veneault-Fourrey C."/>
            <person name="LaButti K."/>
            <person name="Lindquist E.A."/>
            <person name="Lipzen A."/>
            <person name="Lundell T."/>
            <person name="Morin E."/>
            <person name="Murat C."/>
            <person name="Sun H."/>
            <person name="Tunlid A."/>
            <person name="Henrissat B."/>
            <person name="Grigoriev I.V."/>
            <person name="Hibbett D.S."/>
            <person name="Martin F."/>
            <person name="Nordberg H.P."/>
            <person name="Cantor M.N."/>
            <person name="Hua S.X."/>
        </authorList>
    </citation>
    <scope>NUCLEOTIDE SEQUENCE [LARGE SCALE GENOMIC DNA]</scope>
    <source>
        <strain evidence="2 3">MUT 4182</strain>
    </source>
</reference>
<protein>
    <submittedName>
        <fullName evidence="2">Uncharacterized protein</fullName>
    </submittedName>
</protein>
<name>A0A0C3QPJ8_9AGAM</name>
<feature type="compositionally biased region" description="Pro residues" evidence="1">
    <location>
        <begin position="53"/>
        <end position="65"/>
    </location>
</feature>
<dbReference type="OrthoDB" id="3307752at2759"/>
<organism evidence="2 3">
    <name type="scientific">Tulasnella calospora MUT 4182</name>
    <dbReference type="NCBI Taxonomy" id="1051891"/>
    <lineage>
        <taxon>Eukaryota</taxon>
        <taxon>Fungi</taxon>
        <taxon>Dikarya</taxon>
        <taxon>Basidiomycota</taxon>
        <taxon>Agaricomycotina</taxon>
        <taxon>Agaricomycetes</taxon>
        <taxon>Cantharellales</taxon>
        <taxon>Tulasnellaceae</taxon>
        <taxon>Tulasnella</taxon>
    </lineage>
</organism>
<feature type="compositionally biased region" description="Polar residues" evidence="1">
    <location>
        <begin position="66"/>
        <end position="77"/>
    </location>
</feature>
<accession>A0A0C3QPJ8</accession>